<dbReference type="AlphaFoldDB" id="Q4UH60"/>
<evidence type="ECO:0000313" key="3">
    <source>
        <dbReference type="EMBL" id="SVP88664.1"/>
    </source>
</evidence>
<dbReference type="VEuPathDB" id="PiroplasmaDB:TA20485"/>
<reference evidence="3" key="2">
    <citation type="submission" date="2018-07" db="EMBL/GenBank/DDBJ databases">
        <authorList>
            <person name="Quirk P.G."/>
            <person name="Krulwich T.A."/>
        </authorList>
    </citation>
    <scope>NUCLEOTIDE SEQUENCE</scope>
    <source>
        <strain evidence="3">Anand</strain>
    </source>
</reference>
<dbReference type="EMBL" id="CR940347">
    <property type="protein sequence ID" value="CAI73579.1"/>
    <property type="molecule type" value="Genomic_DNA"/>
</dbReference>
<dbReference type="OMA" id="WGPGFEW"/>
<dbReference type="InterPro" id="IPR049007">
    <property type="entry name" value="MTIP_EFh"/>
</dbReference>
<dbReference type="Gene3D" id="1.10.238.10">
    <property type="entry name" value="EF-hand"/>
    <property type="match status" value="1"/>
</dbReference>
<evidence type="ECO:0000313" key="2">
    <source>
        <dbReference type="EMBL" id="CAI73579.1"/>
    </source>
</evidence>
<dbReference type="InterPro" id="IPR011992">
    <property type="entry name" value="EF-hand-dom_pair"/>
</dbReference>
<feature type="domain" description="Myosin A tail" evidence="1">
    <location>
        <begin position="65"/>
        <end position="134"/>
    </location>
</feature>
<dbReference type="SUPFAM" id="SSF47473">
    <property type="entry name" value="EF-hand"/>
    <property type="match status" value="1"/>
</dbReference>
<evidence type="ECO:0000259" key="1">
    <source>
        <dbReference type="Pfam" id="PF21550"/>
    </source>
</evidence>
<dbReference type="Pfam" id="PF21550">
    <property type="entry name" value="MTIP_N"/>
    <property type="match status" value="1"/>
</dbReference>
<name>Q4UH60_THEAN</name>
<dbReference type="GeneID" id="3864093"/>
<protein>
    <submittedName>
        <fullName evidence="2">Myosin a tail domain interacting protein mtip, putative</fullName>
    </submittedName>
</protein>
<dbReference type="RefSeq" id="XP_954256.1">
    <property type="nucleotide sequence ID" value="XM_949163.1"/>
</dbReference>
<keyword evidence="5" id="KW-1185">Reference proteome</keyword>
<dbReference type="eggNOG" id="ENOG502SCH4">
    <property type="taxonomic scope" value="Eukaryota"/>
</dbReference>
<proteinExistence type="predicted"/>
<dbReference type="InParanoid" id="Q4UH60"/>
<organism evidence="2 5">
    <name type="scientific">Theileria annulata</name>
    <dbReference type="NCBI Taxonomy" id="5874"/>
    <lineage>
        <taxon>Eukaryota</taxon>
        <taxon>Sar</taxon>
        <taxon>Alveolata</taxon>
        <taxon>Apicomplexa</taxon>
        <taxon>Aconoidasida</taxon>
        <taxon>Piroplasmida</taxon>
        <taxon>Theileriidae</taxon>
        <taxon>Theileria</taxon>
    </lineage>
</organism>
<evidence type="ECO:0000313" key="4">
    <source>
        <dbReference type="EMBL" id="SVP89817.1"/>
    </source>
</evidence>
<accession>Q4UH60</accession>
<dbReference type="Proteomes" id="UP000001950">
    <property type="component" value="Chromosome 1"/>
</dbReference>
<dbReference type="STRING" id="5874.Q4UH60"/>
<sequence>MKTLVQSCLKDCYNDLPQPEFVLSPEDSELNYFLWMPGFKYQPSFQEKLTKLKSLSTNSDSTVHEALEEMIEVDVLEESFKKRARGGILDVHLAGVLARELGASPSQADLLEFEATCGKSVNFENFKDFLAVSMYSNENREYLQDLLANFENMSGGISLSKFENLMKNYGEPLTDSELNELYKLVRVEKNVVLSNDLLNLLRPE</sequence>
<reference evidence="2 5" key="1">
    <citation type="journal article" date="2005" name="Science">
        <title>Genome of the host-cell transforming parasite Theileria annulata compared with T. parva.</title>
        <authorList>
            <person name="Pain A."/>
            <person name="Renauld H."/>
            <person name="Berriman M."/>
            <person name="Murphy L."/>
            <person name="Yeats C.A."/>
            <person name="Weir W."/>
            <person name="Kerhornou A."/>
            <person name="Aslett M."/>
            <person name="Bishop R."/>
            <person name="Bouchier C."/>
            <person name="Cochet M."/>
            <person name="Coulson R.M.R."/>
            <person name="Cronin A."/>
            <person name="de Villiers E.P."/>
            <person name="Fraser A."/>
            <person name="Fosker N."/>
            <person name="Gardner M."/>
            <person name="Goble A."/>
            <person name="Griffiths-Jones S."/>
            <person name="Harris D.E."/>
            <person name="Katzer F."/>
            <person name="Larke N."/>
            <person name="Lord A."/>
            <person name="Maser P."/>
            <person name="McKellar S."/>
            <person name="Mooney P."/>
            <person name="Morton F."/>
            <person name="Nene V."/>
            <person name="O'Neil S."/>
            <person name="Price C."/>
            <person name="Quail M.A."/>
            <person name="Rabbinowitsch E."/>
            <person name="Rawlings N.D."/>
            <person name="Rutter S."/>
            <person name="Saunders D."/>
            <person name="Seeger K."/>
            <person name="Shah T."/>
            <person name="Squares R."/>
            <person name="Squares S."/>
            <person name="Tivey A."/>
            <person name="Walker A.R."/>
            <person name="Woodward J."/>
            <person name="Dobbelaere D.A.E."/>
            <person name="Langsley G."/>
            <person name="Rajandream M.A."/>
            <person name="McKeever D."/>
            <person name="Shiels B."/>
            <person name="Tait A."/>
            <person name="Barrell B.G."/>
            <person name="Hall N."/>
        </authorList>
    </citation>
    <scope>NUCLEOTIDE SEQUENCE [LARGE SCALE GENOMIC DNA]</scope>
    <source>
        <strain evidence="5">Ankara</strain>
        <strain evidence="2">Ankara isolate clone C9</strain>
    </source>
</reference>
<gene>
    <name evidence="2" type="ORF">TA20485</name>
    <name evidence="3" type="ORF">TAT_000052100</name>
    <name evidence="4" type="ORF">TAV_000051800</name>
</gene>
<dbReference type="EMBL" id="UIVS01000001">
    <property type="protein sequence ID" value="SVP89817.1"/>
    <property type="molecule type" value="Genomic_DNA"/>
</dbReference>
<evidence type="ECO:0000313" key="5">
    <source>
        <dbReference type="Proteomes" id="UP000001950"/>
    </source>
</evidence>
<dbReference type="KEGG" id="tan:TA20485"/>
<dbReference type="EMBL" id="UIVT01000001">
    <property type="protein sequence ID" value="SVP88664.1"/>
    <property type="molecule type" value="Genomic_DNA"/>
</dbReference>
<dbReference type="OrthoDB" id="435273at2759"/>